<proteinExistence type="predicted"/>
<sequence>GARARRTLRGGGRGAPPAGGGPRVRPAPRRARGAVPAAGARHRRGRDRRGGAARARGGRGTAPHQRVPRSGERAV</sequence>
<dbReference type="AlphaFoldDB" id="A0A6J4LUU5"/>
<evidence type="ECO:0000313" key="2">
    <source>
        <dbReference type="EMBL" id="CAA9342578.1"/>
    </source>
</evidence>
<feature type="compositionally biased region" description="Gly residues" evidence="1">
    <location>
        <begin position="9"/>
        <end position="22"/>
    </location>
</feature>
<name>A0A6J4LUU5_9BACT</name>
<accession>A0A6J4LUU5</accession>
<feature type="non-terminal residue" evidence="2">
    <location>
        <position position="75"/>
    </location>
</feature>
<protein>
    <submittedName>
        <fullName evidence="2">Uncharacterized protein</fullName>
    </submittedName>
</protein>
<feature type="region of interest" description="Disordered" evidence="1">
    <location>
        <begin position="1"/>
        <end position="75"/>
    </location>
</feature>
<evidence type="ECO:0000256" key="1">
    <source>
        <dbReference type="SAM" id="MobiDB-lite"/>
    </source>
</evidence>
<feature type="non-terminal residue" evidence="2">
    <location>
        <position position="1"/>
    </location>
</feature>
<reference evidence="2" key="1">
    <citation type="submission" date="2020-02" db="EMBL/GenBank/DDBJ databases">
        <authorList>
            <person name="Meier V. D."/>
        </authorList>
    </citation>
    <scope>NUCLEOTIDE SEQUENCE</scope>
    <source>
        <strain evidence="2">AVDCRST_MAG11</strain>
    </source>
</reference>
<gene>
    <name evidence="2" type="ORF">AVDCRST_MAG11-3048</name>
</gene>
<organism evidence="2">
    <name type="scientific">uncultured Gemmatimonadaceae bacterium</name>
    <dbReference type="NCBI Taxonomy" id="246130"/>
    <lineage>
        <taxon>Bacteria</taxon>
        <taxon>Pseudomonadati</taxon>
        <taxon>Gemmatimonadota</taxon>
        <taxon>Gemmatimonadia</taxon>
        <taxon>Gemmatimonadales</taxon>
        <taxon>Gemmatimonadaceae</taxon>
        <taxon>environmental samples</taxon>
    </lineage>
</organism>
<dbReference type="EMBL" id="CADCTU010000663">
    <property type="protein sequence ID" value="CAA9342578.1"/>
    <property type="molecule type" value="Genomic_DNA"/>
</dbReference>